<protein>
    <submittedName>
        <fullName evidence="2">Uncharacterized protein</fullName>
    </submittedName>
</protein>
<dbReference type="Proteomes" id="UP000442469">
    <property type="component" value="Unassembled WGS sequence"/>
</dbReference>
<dbReference type="RefSeq" id="WP_155620699.1">
    <property type="nucleotide sequence ID" value="NZ_WNZZ01000017.1"/>
</dbReference>
<accession>A0A6N8F0Y2</accession>
<proteinExistence type="predicted"/>
<evidence type="ECO:0000256" key="1">
    <source>
        <dbReference type="SAM" id="MobiDB-lite"/>
    </source>
</evidence>
<evidence type="ECO:0000313" key="3">
    <source>
        <dbReference type="Proteomes" id="UP000442469"/>
    </source>
</evidence>
<comment type="caution">
    <text evidence="2">The sequence shown here is derived from an EMBL/GenBank/DDBJ whole genome shotgun (WGS) entry which is preliminary data.</text>
</comment>
<reference evidence="2 3" key="1">
    <citation type="submission" date="2019-11" db="EMBL/GenBank/DDBJ databases">
        <title>Draft genome sequences of five Paenibacillus species of dairy origin.</title>
        <authorList>
            <person name="Olajide A.M."/>
            <person name="Chen S."/>
            <person name="Lapointe G."/>
        </authorList>
    </citation>
    <scope>NUCLEOTIDE SEQUENCE [LARGE SCALE GENOMIC DNA]</scope>
    <source>
        <strain evidence="2 3">3CT49</strain>
    </source>
</reference>
<dbReference type="AlphaFoldDB" id="A0A6N8F0Y2"/>
<gene>
    <name evidence="2" type="ORF">GNQ08_20590</name>
</gene>
<feature type="region of interest" description="Disordered" evidence="1">
    <location>
        <begin position="83"/>
        <end position="102"/>
    </location>
</feature>
<sequence length="102" mass="11621">MATFKQKKYTSKSGKEYTFQHPGIRAVSKINDSSRNKFGVVMEEKMGDEMLRLVIVNPKMKIDDFKDYKEFVEVVNKAYAWISGQEDEDDDQQTGGAGESEA</sequence>
<evidence type="ECO:0000313" key="2">
    <source>
        <dbReference type="EMBL" id="MUG24770.1"/>
    </source>
</evidence>
<name>A0A6N8F0Y2_PAEMA</name>
<organism evidence="2 3">
    <name type="scientific">Paenibacillus macerans</name>
    <name type="common">Bacillus macerans</name>
    <dbReference type="NCBI Taxonomy" id="44252"/>
    <lineage>
        <taxon>Bacteria</taxon>
        <taxon>Bacillati</taxon>
        <taxon>Bacillota</taxon>
        <taxon>Bacilli</taxon>
        <taxon>Bacillales</taxon>
        <taxon>Paenibacillaceae</taxon>
        <taxon>Paenibacillus</taxon>
    </lineage>
</organism>
<dbReference type="EMBL" id="WNZZ01000017">
    <property type="protein sequence ID" value="MUG24770.1"/>
    <property type="molecule type" value="Genomic_DNA"/>
</dbReference>